<dbReference type="SUPFAM" id="SSF49899">
    <property type="entry name" value="Concanavalin A-like lectins/glucanases"/>
    <property type="match status" value="2"/>
</dbReference>
<reference evidence="8 9" key="1">
    <citation type="submission" date="2023-03" db="EMBL/GenBank/DDBJ databases">
        <title>Thalassotalea loyana LMG 22536T draft genome sequence.</title>
        <authorList>
            <person name="Sawabe T."/>
        </authorList>
    </citation>
    <scope>NUCLEOTIDE SEQUENCE [LARGE SCALE GENOMIC DNA]</scope>
    <source>
        <strain evidence="8 9">LMG 22536</strain>
    </source>
</reference>
<dbReference type="Pfam" id="PF23197">
    <property type="entry name" value="IG_AIR9"/>
    <property type="match status" value="1"/>
</dbReference>
<evidence type="ECO:0000256" key="4">
    <source>
        <dbReference type="ARBA" id="ARBA00023157"/>
    </source>
</evidence>
<dbReference type="InterPro" id="IPR002126">
    <property type="entry name" value="Cadherin-like_dom"/>
</dbReference>
<keyword evidence="3" id="KW-0378">Hydrolase</keyword>
<feature type="domain" description="Cadherin" evidence="7">
    <location>
        <begin position="1121"/>
        <end position="1224"/>
    </location>
</feature>
<dbReference type="Pfam" id="PF13385">
    <property type="entry name" value="Laminin_G_3"/>
    <property type="match status" value="2"/>
</dbReference>
<dbReference type="Gene3D" id="2.60.120.200">
    <property type="match status" value="2"/>
</dbReference>
<evidence type="ECO:0000256" key="2">
    <source>
        <dbReference type="ARBA" id="ARBA00022737"/>
    </source>
</evidence>
<dbReference type="PANTHER" id="PTHR23221">
    <property type="entry name" value="GLYCOSYLPHOSPHATIDYLINOSITOL PHOSPHOLIPASE D"/>
    <property type="match status" value="1"/>
</dbReference>
<proteinExistence type="predicted"/>
<evidence type="ECO:0000256" key="5">
    <source>
        <dbReference type="ARBA" id="ARBA00023180"/>
    </source>
</evidence>
<keyword evidence="5" id="KW-0325">Glycoprotein</keyword>
<dbReference type="Gene3D" id="2.130.10.130">
    <property type="entry name" value="Integrin alpha, N-terminal"/>
    <property type="match status" value="3"/>
</dbReference>
<comment type="caution">
    <text evidence="8">The sequence shown here is derived from an EMBL/GenBank/DDBJ whole genome shotgun (WGS) entry which is preliminary data.</text>
</comment>
<feature type="domain" description="Cadherin" evidence="7">
    <location>
        <begin position="367"/>
        <end position="440"/>
    </location>
</feature>
<dbReference type="RefSeq" id="WP_284301457.1">
    <property type="nucleotide sequence ID" value="NZ_BSSV01000012.1"/>
</dbReference>
<dbReference type="InterPro" id="IPR056284">
    <property type="entry name" value="AIR9-like_A9"/>
</dbReference>
<dbReference type="PROSITE" id="PS51257">
    <property type="entry name" value="PROKAR_LIPOPROTEIN"/>
    <property type="match status" value="1"/>
</dbReference>
<dbReference type="SUPFAM" id="SSF49313">
    <property type="entry name" value="Cadherin-like"/>
    <property type="match status" value="1"/>
</dbReference>
<keyword evidence="9" id="KW-1185">Reference proteome</keyword>
<dbReference type="Proteomes" id="UP001157134">
    <property type="component" value="Unassembled WGS sequence"/>
</dbReference>
<protein>
    <recommendedName>
        <fullName evidence="7">Cadherin domain-containing protein</fullName>
    </recommendedName>
</protein>
<gene>
    <name evidence="8" type="ORF">tloyanaT_36610</name>
</gene>
<dbReference type="PROSITE" id="PS50268">
    <property type="entry name" value="CADHERIN_2"/>
    <property type="match status" value="2"/>
</dbReference>
<dbReference type="Pfam" id="PF00028">
    <property type="entry name" value="Cadherin"/>
    <property type="match status" value="2"/>
</dbReference>
<dbReference type="CDD" id="cd11304">
    <property type="entry name" value="Cadherin_repeat"/>
    <property type="match status" value="2"/>
</dbReference>
<evidence type="ECO:0000259" key="7">
    <source>
        <dbReference type="PROSITE" id="PS50268"/>
    </source>
</evidence>
<dbReference type="SMART" id="SM00191">
    <property type="entry name" value="Int_alpha"/>
    <property type="match status" value="6"/>
</dbReference>
<dbReference type="InterPro" id="IPR000413">
    <property type="entry name" value="Integrin_alpha"/>
</dbReference>
<dbReference type="PRINTS" id="PR01185">
    <property type="entry name" value="INTEGRINA"/>
</dbReference>
<dbReference type="PANTHER" id="PTHR23221:SF7">
    <property type="entry name" value="PHOSPHATIDYLINOSITOL-GLYCAN-SPECIFIC PHOSPHOLIPASE D"/>
    <property type="match status" value="1"/>
</dbReference>
<name>A0ABQ6HH71_9GAMM</name>
<dbReference type="Gene3D" id="2.60.40.60">
    <property type="entry name" value="Cadherins"/>
    <property type="match status" value="1"/>
</dbReference>
<evidence type="ECO:0000313" key="9">
    <source>
        <dbReference type="Proteomes" id="UP001157134"/>
    </source>
</evidence>
<evidence type="ECO:0000256" key="3">
    <source>
        <dbReference type="ARBA" id="ARBA00022801"/>
    </source>
</evidence>
<evidence type="ECO:0000256" key="6">
    <source>
        <dbReference type="SAM" id="SignalP"/>
    </source>
</evidence>
<dbReference type="Pfam" id="PF01839">
    <property type="entry name" value="FG-GAP"/>
    <property type="match status" value="4"/>
</dbReference>
<dbReference type="InterPro" id="IPR015919">
    <property type="entry name" value="Cadherin-like_sf"/>
</dbReference>
<accession>A0ABQ6HH71</accession>
<feature type="chain" id="PRO_5046102569" description="Cadherin domain-containing protein" evidence="6">
    <location>
        <begin position="22"/>
        <end position="2320"/>
    </location>
</feature>
<dbReference type="InterPro" id="IPR013320">
    <property type="entry name" value="ConA-like_dom_sf"/>
</dbReference>
<evidence type="ECO:0000256" key="1">
    <source>
        <dbReference type="ARBA" id="ARBA00022729"/>
    </source>
</evidence>
<dbReference type="InterPro" id="IPR013519">
    <property type="entry name" value="Int_alpha_beta-p"/>
</dbReference>
<sequence>MGCKKSYLTILAMTACFSSVAQTTLEPIIINIDENTKNNTSVGQINFTDGQYDKTVKVEIGKSDLTHWVTNGEGFEPISFSSEFEHAPIMFGQIQTGSQYQIAYSVSTSSHQGGVSALGQEFIMRHRLNNVTATGFDAVLESELDKRGTSVVTSIDNTGKGETLGWLAISEPVEAVLYDKKITVLSTGESVTHHEYGQAFGSDFVDAPNLITTISTFNGTSQSGVTVTDNNANRAKFFIDNLDDESHNAENVNVLAVEEGAFFATATNAVFGESGSAIVNDTAMDEPFTITLKKAYNDPVVFVQAVGIDSALYDSAIRLTDVSNQTFSGYLHNDAESVAPKRYGTFTLHYQVFEAGTWEMPLEHYQYSIVSGNENGTFSVDPISGKIKVADQTQLDFESGLNQFVFTVRVTDGVGNAYDTLVTVNVNDINDSLNNDAQTIAGLATDDWSGFGLAPAGDVNGDGFDDVIVGVPQDDTNGEDAGRAYVLFSNASGLLPDFTSVLAGNGGFVINGAAEGDNAGFSVNGGADINGDGLSDIVIGAPFADNNGNNSGSVYVVFGKANTSAVELGALNQGISPLGYAIHGAYKHDYVGGSVLIGDLNGDGLADIIAGETQTRFVVGQEVISISDSFDGNSNYDDPHMAYVVYGKPDLSTQYLAEIALDTNTSGFVIKDDGRAPFNDWPFGALVMPSGDFNSDGLTDVIVSHGILGRESGVNKLLFGRVGGTAIDYGSIAKDNQGINIVAQNAGNYGFASNLSSITVTPGFVTSNVGDINADGIDDIALLAPDNNCCNSWEHPRAYIIFGTLANVDINLADIADGNGGFVIHNDASNIEFNALQIVIGSIGGAGDLNGDGYDDIIIGDPFAEDNKGRVYAVYGSKQTDPIYLSEVIETSRGFYSTGNGGEMLGQWIASAGDINGDGIKDIQFGTPSSDKNNLTNNGAIYVLQGNGEAVLATGWGSDSDDTFSGSSAAQNYATGQGNDTVAGKGGADAIYTGPGDDTIIIADTDFIRIDGGGGTDTLVLDGAGINLNLMEGASKVRSVEVFDIRGSGANVISLNKSVSSNSNLRILGDADDSVYAANNQWQDSGNIIVIDNIQYSVFTVGSAQMLVQKDVTIEINNDPSIDNQSFAVSEYTSGGSQIGSVTASANDVGDYVTYQIIAGNDYDSFVIDSATGALSISNAISRLDYEKQDHYDLTVQVVDTYGAAAAATVTVSVNDVEFITHSFNADLSATESTFGSTAFTDILQVATMNEIASPEFNTGDVPEIPSVPDDYLPPGFSTMNPSNWKKQVDNMTAGVTGVFDMNLGGDFFFEPRFSMQTGQVISDIPVSMDLAYADEIQVGQETLITAQVNLDNYASFSATSPAFDIDFVLGVKDLFFRLQSPVILDNDNNPLDKRTSLDEGSFTVNVKSDEIAVMGRHCINTLGQPACMISAESDAEQPLRISASIDAPDWFEQELYYKTSWKAWYYGASGQAISHSKRECREDFFYPAGEDLYFDYNFEMLDTFLSVHADIKQDFYLEVRPISKLTLEDGTVLVFKGDRDIAFTPELYHDVNNDGVIDANLTVNLYSVFYNDTKTSVGARLPFKLGLAEWNIQEAVCTASNIYLYQKDGAIYEKGQYGPGLDFEFGFSVEEVSLTEWKWDEAAETLASPFVKKSESVEPLPPYLYNDNEWLLAHEKISKDISFDLCSQEGACGEPILSYHNNAPQVSNVTISGNFIGKSTVSANYDYSDYEGDAETESVYQWLIASDSQGTDAVAIDGETFQSYTFTVQDIGKYAQFCVKPFDGENYGGVQCSAWQKVASPFYKDFSILTGFGQAIELNGVDQSLVQETSHLFDPGRDSFTIEMWLNIEQFNVDIPINVLTFRSDTSKAALRIMPDGLLRSKTTDTTYFSTESVNLNTWHHFAITYDQDSSLLVIYLDGEPVISQVDTIASRDVDLVWGANGGQDNRFLTGQLDELRFWNVAKTQEEVKASQFLAADSYDGNLVSYFTFDQDTPDNITDLVGATQMSATNGASFVKHNTVMSFDGDGDYFNVGYSSSDLNWGGESFTAQAWIYLAAGSNGSNRLIMNKLLGSASGYKGWNLSVNSSNNLQVYLRPVDGSQTLQTGGSYDLKTERWYHVAVTVDRENKKLTLYQNGNKATQANLGNKTNINSPYPLRLGAYSGSGVTSANFEGKMDDVAIWNRVLSQDEIQACMNGLELGCEDDLFLYYDFEDSSGKNKAADRFNGSAQGNAEYVSDGLYNGFTAKQGEIFSGVLPLGTGVAIDVVSSPSHGELTVDESTGAFMYSAGEGKAGTLDSFSYIVIDLTDGYSFKRTVNITIE</sequence>
<keyword evidence="1 6" id="KW-0732">Signal</keyword>
<evidence type="ECO:0000313" key="8">
    <source>
        <dbReference type="EMBL" id="GLX87408.1"/>
    </source>
</evidence>
<dbReference type="InterPro" id="IPR013517">
    <property type="entry name" value="FG-GAP"/>
</dbReference>
<keyword evidence="4" id="KW-1015">Disulfide bond</keyword>
<dbReference type="SMART" id="SM00112">
    <property type="entry name" value="CA"/>
    <property type="match status" value="2"/>
</dbReference>
<dbReference type="Gene3D" id="2.60.40.2700">
    <property type="match status" value="1"/>
</dbReference>
<dbReference type="InterPro" id="IPR028994">
    <property type="entry name" value="Integrin_alpha_N"/>
</dbReference>
<dbReference type="PROSITE" id="PS51470">
    <property type="entry name" value="FG_GAP"/>
    <property type="match status" value="4"/>
</dbReference>
<feature type="signal peptide" evidence="6">
    <location>
        <begin position="1"/>
        <end position="21"/>
    </location>
</feature>
<dbReference type="EMBL" id="BSSV01000012">
    <property type="protein sequence ID" value="GLX87408.1"/>
    <property type="molecule type" value="Genomic_DNA"/>
</dbReference>
<dbReference type="SUPFAM" id="SSF69318">
    <property type="entry name" value="Integrin alpha N-terminal domain"/>
    <property type="match status" value="3"/>
</dbReference>
<organism evidence="8 9">
    <name type="scientific">Thalassotalea loyana</name>
    <dbReference type="NCBI Taxonomy" id="280483"/>
    <lineage>
        <taxon>Bacteria</taxon>
        <taxon>Pseudomonadati</taxon>
        <taxon>Pseudomonadota</taxon>
        <taxon>Gammaproteobacteria</taxon>
        <taxon>Alteromonadales</taxon>
        <taxon>Colwelliaceae</taxon>
        <taxon>Thalassotalea</taxon>
    </lineage>
</organism>
<dbReference type="InterPro" id="IPR006558">
    <property type="entry name" value="LamG-like"/>
</dbReference>
<dbReference type="SMART" id="SM00560">
    <property type="entry name" value="LamGL"/>
    <property type="match status" value="2"/>
</dbReference>
<keyword evidence="2" id="KW-0677">Repeat</keyword>